<accession>A0AAN5I668</accession>
<organism evidence="1 2">
    <name type="scientific">Pristionchus mayeri</name>
    <dbReference type="NCBI Taxonomy" id="1317129"/>
    <lineage>
        <taxon>Eukaryota</taxon>
        <taxon>Metazoa</taxon>
        <taxon>Ecdysozoa</taxon>
        <taxon>Nematoda</taxon>
        <taxon>Chromadorea</taxon>
        <taxon>Rhabditida</taxon>
        <taxon>Rhabditina</taxon>
        <taxon>Diplogasteromorpha</taxon>
        <taxon>Diplogasteroidea</taxon>
        <taxon>Neodiplogasteridae</taxon>
        <taxon>Pristionchus</taxon>
    </lineage>
</organism>
<dbReference type="GO" id="GO:0016192">
    <property type="term" value="P:vesicle-mediated transport"/>
    <property type="evidence" value="ECO:0007669"/>
    <property type="project" value="InterPro"/>
</dbReference>
<feature type="non-terminal residue" evidence="1">
    <location>
        <position position="72"/>
    </location>
</feature>
<dbReference type="SUPFAM" id="SSF47661">
    <property type="entry name" value="t-snare proteins"/>
    <property type="match status" value="1"/>
</dbReference>
<dbReference type="Gene3D" id="1.20.58.70">
    <property type="match status" value="1"/>
</dbReference>
<dbReference type="InterPro" id="IPR010989">
    <property type="entry name" value="SNARE"/>
</dbReference>
<evidence type="ECO:0008006" key="3">
    <source>
        <dbReference type="Google" id="ProtNLM"/>
    </source>
</evidence>
<comment type="caution">
    <text evidence="1">The sequence shown here is derived from an EMBL/GenBank/DDBJ whole genome shotgun (WGS) entry which is preliminary data.</text>
</comment>
<reference evidence="2" key="1">
    <citation type="submission" date="2022-10" db="EMBL/GenBank/DDBJ databases">
        <title>Genome assembly of Pristionchus species.</title>
        <authorList>
            <person name="Yoshida K."/>
            <person name="Sommer R.J."/>
        </authorList>
    </citation>
    <scope>NUCLEOTIDE SEQUENCE [LARGE SCALE GENOMIC DNA]</scope>
    <source>
        <strain evidence="2">RS5460</strain>
    </source>
</reference>
<sequence length="72" mass="8706">MKNHEIKYLEDDTEPNIYEEEVNSVMMEERKGKEEMTELVKEVKERTEASQQLERDIRDIESIFLDLNHIVH</sequence>
<gene>
    <name evidence="1" type="ORF">PMAYCL1PPCAC_23953</name>
</gene>
<dbReference type="EMBL" id="BTRK01000005">
    <property type="protein sequence ID" value="GMR53758.1"/>
    <property type="molecule type" value="Genomic_DNA"/>
</dbReference>
<dbReference type="AlphaFoldDB" id="A0AAN5I668"/>
<dbReference type="Proteomes" id="UP001328107">
    <property type="component" value="Unassembled WGS sequence"/>
</dbReference>
<keyword evidence="2" id="KW-1185">Reference proteome</keyword>
<protein>
    <recommendedName>
        <fullName evidence="3">t-SNARE coiled-coil homology domain-containing protein</fullName>
    </recommendedName>
</protein>
<proteinExistence type="predicted"/>
<name>A0AAN5I668_9BILA</name>
<evidence type="ECO:0000313" key="1">
    <source>
        <dbReference type="EMBL" id="GMR53758.1"/>
    </source>
</evidence>
<dbReference type="GO" id="GO:0016020">
    <property type="term" value="C:membrane"/>
    <property type="evidence" value="ECO:0007669"/>
    <property type="project" value="InterPro"/>
</dbReference>
<evidence type="ECO:0000313" key="2">
    <source>
        <dbReference type="Proteomes" id="UP001328107"/>
    </source>
</evidence>